<feature type="chain" id="PRO_5033064245" evidence="5">
    <location>
        <begin position="27"/>
        <end position="383"/>
    </location>
</feature>
<dbReference type="Proteomes" id="UP000559010">
    <property type="component" value="Unassembled WGS sequence"/>
</dbReference>
<dbReference type="Pfam" id="PF14289">
    <property type="entry name" value="DUF4369"/>
    <property type="match status" value="1"/>
</dbReference>
<organism evidence="7 8">
    <name type="scientific">Marinigracilibium pacificum</name>
    <dbReference type="NCBI Taxonomy" id="2729599"/>
    <lineage>
        <taxon>Bacteria</taxon>
        <taxon>Pseudomonadati</taxon>
        <taxon>Bacteroidota</taxon>
        <taxon>Cytophagia</taxon>
        <taxon>Cytophagales</taxon>
        <taxon>Flammeovirgaceae</taxon>
        <taxon>Marinigracilibium</taxon>
    </lineage>
</organism>
<accession>A0A848IY14</accession>
<dbReference type="GO" id="GO:0030313">
    <property type="term" value="C:cell envelope"/>
    <property type="evidence" value="ECO:0007669"/>
    <property type="project" value="UniProtKB-SubCell"/>
</dbReference>
<gene>
    <name evidence="7" type="ORF">HH304_07165</name>
</gene>
<dbReference type="SUPFAM" id="SSF52833">
    <property type="entry name" value="Thioredoxin-like"/>
    <property type="match status" value="1"/>
</dbReference>
<dbReference type="PROSITE" id="PS00194">
    <property type="entry name" value="THIOREDOXIN_1"/>
    <property type="match status" value="1"/>
</dbReference>
<dbReference type="Pfam" id="PF00578">
    <property type="entry name" value="AhpC-TSA"/>
    <property type="match status" value="1"/>
</dbReference>
<proteinExistence type="predicted"/>
<feature type="domain" description="Thioredoxin" evidence="6">
    <location>
        <begin position="242"/>
        <end position="383"/>
    </location>
</feature>
<dbReference type="RefSeq" id="WP_169679579.1">
    <property type="nucleotide sequence ID" value="NZ_JABBNU010000004.1"/>
</dbReference>
<evidence type="ECO:0000256" key="3">
    <source>
        <dbReference type="ARBA" id="ARBA00023157"/>
    </source>
</evidence>
<dbReference type="PANTHER" id="PTHR42852">
    <property type="entry name" value="THIOL:DISULFIDE INTERCHANGE PROTEIN DSBE"/>
    <property type="match status" value="1"/>
</dbReference>
<keyword evidence="3" id="KW-1015">Disulfide bond</keyword>
<evidence type="ECO:0000256" key="5">
    <source>
        <dbReference type="SAM" id="SignalP"/>
    </source>
</evidence>
<dbReference type="PANTHER" id="PTHR42852:SF6">
    <property type="entry name" value="THIOL:DISULFIDE INTERCHANGE PROTEIN DSBE"/>
    <property type="match status" value="1"/>
</dbReference>
<dbReference type="InterPro" id="IPR025380">
    <property type="entry name" value="DUF4369"/>
</dbReference>
<dbReference type="CDD" id="cd02966">
    <property type="entry name" value="TlpA_like_family"/>
    <property type="match status" value="1"/>
</dbReference>
<comment type="caution">
    <text evidence="7">The sequence shown here is derived from an EMBL/GenBank/DDBJ whole genome shotgun (WGS) entry which is preliminary data.</text>
</comment>
<keyword evidence="8" id="KW-1185">Reference proteome</keyword>
<dbReference type="InterPro" id="IPR013766">
    <property type="entry name" value="Thioredoxin_domain"/>
</dbReference>
<evidence type="ECO:0000259" key="6">
    <source>
        <dbReference type="PROSITE" id="PS51352"/>
    </source>
</evidence>
<keyword evidence="2" id="KW-0201">Cytochrome c-type biogenesis</keyword>
<evidence type="ECO:0000256" key="2">
    <source>
        <dbReference type="ARBA" id="ARBA00022748"/>
    </source>
</evidence>
<keyword evidence="4" id="KW-0676">Redox-active center</keyword>
<dbReference type="InterPro" id="IPR036249">
    <property type="entry name" value="Thioredoxin-like_sf"/>
</dbReference>
<comment type="subcellular location">
    <subcellularLocation>
        <location evidence="1">Cell envelope</location>
    </subcellularLocation>
</comment>
<dbReference type="PROSITE" id="PS51352">
    <property type="entry name" value="THIOREDOXIN_2"/>
    <property type="match status" value="1"/>
</dbReference>
<dbReference type="InterPro" id="IPR017937">
    <property type="entry name" value="Thioredoxin_CS"/>
</dbReference>
<name>A0A848IY14_9BACT</name>
<feature type="signal peptide" evidence="5">
    <location>
        <begin position="1"/>
        <end position="26"/>
    </location>
</feature>
<evidence type="ECO:0000313" key="8">
    <source>
        <dbReference type="Proteomes" id="UP000559010"/>
    </source>
</evidence>
<evidence type="ECO:0000256" key="4">
    <source>
        <dbReference type="ARBA" id="ARBA00023284"/>
    </source>
</evidence>
<dbReference type="PROSITE" id="PS51257">
    <property type="entry name" value="PROKAR_LIPOPROTEIN"/>
    <property type="match status" value="1"/>
</dbReference>
<dbReference type="GO" id="GO:0017004">
    <property type="term" value="P:cytochrome complex assembly"/>
    <property type="evidence" value="ECO:0007669"/>
    <property type="project" value="UniProtKB-KW"/>
</dbReference>
<dbReference type="InterPro" id="IPR050553">
    <property type="entry name" value="Thioredoxin_ResA/DsbE_sf"/>
</dbReference>
<keyword evidence="5" id="KW-0732">Signal</keyword>
<dbReference type="Gene3D" id="3.40.30.10">
    <property type="entry name" value="Glutaredoxin"/>
    <property type="match status" value="1"/>
</dbReference>
<evidence type="ECO:0000256" key="1">
    <source>
        <dbReference type="ARBA" id="ARBA00004196"/>
    </source>
</evidence>
<evidence type="ECO:0000313" key="7">
    <source>
        <dbReference type="EMBL" id="NMM48175.1"/>
    </source>
</evidence>
<protein>
    <submittedName>
        <fullName evidence="7">AhpC/TSA family protein</fullName>
    </submittedName>
</protein>
<sequence>MTFRKISFMIFSVLVLVSCGSQSDEATDEQQKQTLVLNGTVSNIPDREMVYLYSSVTKDKDVIDSVMLDSGRFNFVLDWKGPEAVGLQIGDQNIRFNNIILTPDSIEMVIDPSNRKSPIMVKGSELNDEFISIAEKRKNYKADIYDALVKEYYRLDSLGDKAKQQEISKQLTDIYYERTNLAKQYVAENPNSYLSPLLIRTELMYGKNYEQLDSLMGLLGKDYADSKVMKYLNARLSDLELVKNGNVAPEISQASPKGDTLKLTDYRGKYVLIDFWASWCGPCRKENPYMVELYNKYKGDQFEVFGVSLDNNKDAWLQAIENDKIYWEHVSDLQGWGNEAAQKYVVNSIPHTVLIGPDGTIIESGLRGESLDAKLEEILNKKM</sequence>
<dbReference type="EMBL" id="JABBNU010000004">
    <property type="protein sequence ID" value="NMM48175.1"/>
    <property type="molecule type" value="Genomic_DNA"/>
</dbReference>
<dbReference type="InterPro" id="IPR000866">
    <property type="entry name" value="AhpC/TSA"/>
</dbReference>
<dbReference type="AlphaFoldDB" id="A0A848IY14"/>
<reference evidence="7 8" key="1">
    <citation type="submission" date="2020-04" db="EMBL/GenBank/DDBJ databases">
        <title>Flammeovirgaceae bacterium KN852 isolated from deep sea.</title>
        <authorList>
            <person name="Zhang D.-C."/>
        </authorList>
    </citation>
    <scope>NUCLEOTIDE SEQUENCE [LARGE SCALE GENOMIC DNA]</scope>
    <source>
        <strain evidence="7 8">KN852</strain>
    </source>
</reference>